<sequence length="61" mass="7037">MKVIPLGLHCSVPDGIKLANLREYSYPFDWLWSPSKTTYNTLSILINDGIEKALEYMTYIL</sequence>
<dbReference type="Pfam" id="PF08795">
    <property type="entry name" value="DUF1796"/>
    <property type="match status" value="1"/>
</dbReference>
<dbReference type="InterPro" id="IPR014903">
    <property type="entry name" value="DUF1796"/>
</dbReference>
<accession>A0A6C0JXX6</accession>
<evidence type="ECO:0000313" key="1">
    <source>
        <dbReference type="EMBL" id="QHU09227.1"/>
    </source>
</evidence>
<proteinExistence type="predicted"/>
<name>A0A6C0JXX6_9ZZZZ</name>
<protein>
    <submittedName>
        <fullName evidence="1">Uncharacterized protein</fullName>
    </submittedName>
</protein>
<dbReference type="EMBL" id="MN740706">
    <property type="protein sequence ID" value="QHU09227.1"/>
    <property type="molecule type" value="Genomic_DNA"/>
</dbReference>
<organism evidence="1">
    <name type="scientific">viral metagenome</name>
    <dbReference type="NCBI Taxonomy" id="1070528"/>
    <lineage>
        <taxon>unclassified sequences</taxon>
        <taxon>metagenomes</taxon>
        <taxon>organismal metagenomes</taxon>
    </lineage>
</organism>
<reference evidence="1" key="1">
    <citation type="journal article" date="2020" name="Nature">
        <title>Giant virus diversity and host interactions through global metagenomics.</title>
        <authorList>
            <person name="Schulz F."/>
            <person name="Roux S."/>
            <person name="Paez-Espino D."/>
            <person name="Jungbluth S."/>
            <person name="Walsh D.A."/>
            <person name="Denef V.J."/>
            <person name="McMahon K.D."/>
            <person name="Konstantinidis K.T."/>
            <person name="Eloe-Fadrosh E.A."/>
            <person name="Kyrpides N.C."/>
            <person name="Woyke T."/>
        </authorList>
    </citation>
    <scope>NUCLEOTIDE SEQUENCE</scope>
    <source>
        <strain evidence="1">GVMAG-S-1074260-58</strain>
    </source>
</reference>
<dbReference type="AlphaFoldDB" id="A0A6C0JXX6"/>